<evidence type="ECO:0000313" key="1">
    <source>
        <dbReference type="EMBL" id="MDF0602671.1"/>
    </source>
</evidence>
<organism evidence="1 2">
    <name type="scientific">Psychromarinibacter sediminicola</name>
    <dbReference type="NCBI Taxonomy" id="3033385"/>
    <lineage>
        <taxon>Bacteria</taxon>
        <taxon>Pseudomonadati</taxon>
        <taxon>Pseudomonadota</taxon>
        <taxon>Alphaproteobacteria</taxon>
        <taxon>Rhodobacterales</taxon>
        <taxon>Paracoccaceae</taxon>
        <taxon>Psychromarinibacter</taxon>
    </lineage>
</organism>
<name>A0AAE3NV98_9RHOB</name>
<dbReference type="AlphaFoldDB" id="A0AAE3NV98"/>
<reference evidence="1" key="1">
    <citation type="submission" date="2023-03" db="EMBL/GenBank/DDBJ databases">
        <title>Multiphase analysis and comparison of six strains from genera Psychromarinibacter, Lutimaribacter, and Maritimibacter, including a novel species: Psychromarinibacter sediminicola sp. nov.</title>
        <authorList>
            <person name="Wang Y.-H."/>
            <person name="Ye M.-Q."/>
            <person name="Du Z.-J."/>
        </authorList>
    </citation>
    <scope>NUCLEOTIDE SEQUENCE</scope>
    <source>
        <strain evidence="1">C21-152</strain>
    </source>
</reference>
<dbReference type="RefSeq" id="WP_275568797.1">
    <property type="nucleotide sequence ID" value="NZ_JARGYC010000057.1"/>
</dbReference>
<sequence length="138" mass="14992">MRRRALLAGGLGAVAAAVALPLVTRRIEDELRRILRDGFGDKIAGNPEAAVFIVDVAAIWNDTTPPAQRITKPTTWMLSPLLPGPRAERAGLEEAVIRTFLRATNAVRAHETGEPLVYLGMPDPYARPCANPLSAMWL</sequence>
<evidence type="ECO:0000313" key="2">
    <source>
        <dbReference type="Proteomes" id="UP001220964"/>
    </source>
</evidence>
<proteinExistence type="predicted"/>
<accession>A0AAE3NV98</accession>
<dbReference type="Proteomes" id="UP001220964">
    <property type="component" value="Unassembled WGS sequence"/>
</dbReference>
<dbReference type="EMBL" id="JARGYC010000057">
    <property type="protein sequence ID" value="MDF0602671.1"/>
    <property type="molecule type" value="Genomic_DNA"/>
</dbReference>
<gene>
    <name evidence="1" type="ORF">P1J78_18180</name>
</gene>
<keyword evidence="2" id="KW-1185">Reference proteome</keyword>
<protein>
    <submittedName>
        <fullName evidence="1">Uncharacterized protein</fullName>
    </submittedName>
</protein>
<comment type="caution">
    <text evidence="1">The sequence shown here is derived from an EMBL/GenBank/DDBJ whole genome shotgun (WGS) entry which is preliminary data.</text>
</comment>